<keyword evidence="3 7" id="KW-0805">Transcription regulation</keyword>
<feature type="compositionally biased region" description="Acidic residues" evidence="8">
    <location>
        <begin position="281"/>
        <end position="294"/>
    </location>
</feature>
<accession>A0A7S3ZS74</accession>
<dbReference type="Pfam" id="PF05793">
    <property type="entry name" value="TFIIF_alpha"/>
    <property type="match status" value="1"/>
</dbReference>
<evidence type="ECO:0000259" key="9">
    <source>
        <dbReference type="Pfam" id="PF25877"/>
    </source>
</evidence>
<dbReference type="EMBL" id="HBIW01008541">
    <property type="protein sequence ID" value="CAE0691813.1"/>
    <property type="molecule type" value="Transcribed_RNA"/>
</dbReference>
<dbReference type="GO" id="GO:0016251">
    <property type="term" value="F:RNA polymerase II general transcription initiation factor activity"/>
    <property type="evidence" value="ECO:0007669"/>
    <property type="project" value="TreeGrafter"/>
</dbReference>
<gene>
    <name evidence="10" type="ORF">PCAL00307_LOCUS7249</name>
    <name evidence="11" type="ORF">PECAL_3P09750</name>
</gene>
<feature type="region of interest" description="Disordered" evidence="8">
    <location>
        <begin position="190"/>
        <end position="386"/>
    </location>
</feature>
<dbReference type="Pfam" id="PF25877">
    <property type="entry name" value="WHD_SOWAH"/>
    <property type="match status" value="1"/>
</dbReference>
<proteinExistence type="inferred from homology"/>
<organism evidence="10">
    <name type="scientific">Pelagomonas calceolata</name>
    <dbReference type="NCBI Taxonomy" id="35677"/>
    <lineage>
        <taxon>Eukaryota</taxon>
        <taxon>Sar</taxon>
        <taxon>Stramenopiles</taxon>
        <taxon>Ochrophyta</taxon>
        <taxon>Pelagophyceae</taxon>
        <taxon>Pelagomonadales</taxon>
        <taxon>Pelagomonadaceae</taxon>
        <taxon>Pelagomonas</taxon>
    </lineage>
</organism>
<dbReference type="AlphaFoldDB" id="A0A7S3ZS74"/>
<sequence>MADAMDVDSAQPRQFRLIKASGDAHVARLPPSLGARLFDDARAQLTEELESDVSEDEQDPDAKPNFRRRRRRFRGRKLRQHSRWRIEVPDGSGPTALVGAREGGVASKYALLRETAAGAVEVLSVKDWFAFRPPVTHATLNSEEVETAMAKDSVRYDVAAAARLQPWRRDQGQPSAKPKKKTGVFGRLAAKLEADDPGVKERTTKGRKGGSRAAKDLFRSEGNEAHGDIDFGMNAAGGDRDEDIIEGRGDDGLDVEEDFQDDEADEEKHDLDGLFFRDDALSDDEVADDEDDTLTPEQRKAMKEQARKDREQAALLRGQAPTKRAWREAEHEEEKNKRRKVESTQMGQHSQAWDHTKAQKPTVVLSSSSKKRPKVSSSDDAAELTEAEVRGALQAAGGRMKTKDLLVRFKARLKANPANKDAIKRILRAVADVSDESGVRVLVLKAE</sequence>
<dbReference type="PANTHER" id="PTHR13011:SF0">
    <property type="entry name" value="GENERAL TRANSCRIPTION FACTOR IIF SUBUNIT 1"/>
    <property type="match status" value="1"/>
</dbReference>
<feature type="compositionally biased region" description="Basic and acidic residues" evidence="8">
    <location>
        <begin position="190"/>
        <end position="204"/>
    </location>
</feature>
<feature type="compositionally biased region" description="Basic and acidic residues" evidence="8">
    <location>
        <begin position="266"/>
        <end position="280"/>
    </location>
</feature>
<name>A0A7S3ZS74_9STRA</name>
<dbReference type="GO" id="GO:0003677">
    <property type="term" value="F:DNA binding"/>
    <property type="evidence" value="ECO:0007669"/>
    <property type="project" value="UniProtKB-KW"/>
</dbReference>
<comment type="subcellular location">
    <subcellularLocation>
        <location evidence="1 7">Nucleus</location>
    </subcellularLocation>
</comment>
<dbReference type="PANTHER" id="PTHR13011">
    <property type="entry name" value="TFIIF-ALPHA"/>
    <property type="match status" value="1"/>
</dbReference>
<feature type="compositionally biased region" description="Acidic residues" evidence="8">
    <location>
        <begin position="252"/>
        <end position="265"/>
    </location>
</feature>
<evidence type="ECO:0000256" key="8">
    <source>
        <dbReference type="SAM" id="MobiDB-lite"/>
    </source>
</evidence>
<comment type="function">
    <text evidence="7">TFIIF is a general transcription initiation factor that binds to RNA polymerase II and helps to recruit it to the initiation complex in collaboration with TFIIB. It promotes transcription elongation.</text>
</comment>
<comment type="similarity">
    <text evidence="2 7">Belongs to the TFIIF alpha subunit family.</text>
</comment>
<keyword evidence="4 7" id="KW-0238">DNA-binding</keyword>
<reference evidence="10" key="1">
    <citation type="submission" date="2021-01" db="EMBL/GenBank/DDBJ databases">
        <authorList>
            <person name="Corre E."/>
            <person name="Pelletier E."/>
            <person name="Niang G."/>
            <person name="Scheremetjew M."/>
            <person name="Finn R."/>
            <person name="Kale V."/>
            <person name="Holt S."/>
            <person name="Cochrane G."/>
            <person name="Meng A."/>
            <person name="Brown T."/>
            <person name="Cohen L."/>
        </authorList>
    </citation>
    <scope>NUCLEOTIDE SEQUENCE</scope>
    <source>
        <strain evidence="10">CCMP1756</strain>
    </source>
</reference>
<keyword evidence="12" id="KW-1185">Reference proteome</keyword>
<feature type="compositionally biased region" description="Acidic residues" evidence="8">
    <location>
        <begin position="48"/>
        <end position="59"/>
    </location>
</feature>
<keyword evidence="6 7" id="KW-0539">Nucleus</keyword>
<evidence type="ECO:0000256" key="7">
    <source>
        <dbReference type="RuleBase" id="RU366044"/>
    </source>
</evidence>
<dbReference type="GO" id="GO:0032968">
    <property type="term" value="P:positive regulation of transcription elongation by RNA polymerase II"/>
    <property type="evidence" value="ECO:0007669"/>
    <property type="project" value="InterPro"/>
</dbReference>
<evidence type="ECO:0000256" key="5">
    <source>
        <dbReference type="ARBA" id="ARBA00023163"/>
    </source>
</evidence>
<evidence type="ECO:0000256" key="2">
    <source>
        <dbReference type="ARBA" id="ARBA00005249"/>
    </source>
</evidence>
<feature type="region of interest" description="Disordered" evidence="8">
    <location>
        <begin position="48"/>
        <end position="72"/>
    </location>
</feature>
<feature type="compositionally biased region" description="Basic and acidic residues" evidence="8">
    <location>
        <begin position="297"/>
        <end position="312"/>
    </location>
</feature>
<feature type="domain" description="SOWAHA-C winged helix-turn-helix" evidence="9">
    <location>
        <begin position="383"/>
        <end position="445"/>
    </location>
</feature>
<feature type="compositionally biased region" description="Basic and acidic residues" evidence="8">
    <location>
        <begin position="325"/>
        <end position="336"/>
    </location>
</feature>
<protein>
    <recommendedName>
        <fullName evidence="7">Transcription initiation factor IIF subunit alpha</fullName>
    </recommendedName>
</protein>
<dbReference type="InterPro" id="IPR008851">
    <property type="entry name" value="TFIIF-alpha"/>
</dbReference>
<dbReference type="InterPro" id="IPR058889">
    <property type="entry name" value="WHD_SOWAHA-C"/>
</dbReference>
<reference evidence="11" key="2">
    <citation type="submission" date="2021-11" db="EMBL/GenBank/DDBJ databases">
        <authorList>
            <consortium name="Genoscope - CEA"/>
            <person name="William W."/>
        </authorList>
    </citation>
    <scope>NUCLEOTIDE SEQUENCE</scope>
</reference>
<evidence type="ECO:0000313" key="12">
    <source>
        <dbReference type="Proteomes" id="UP000789595"/>
    </source>
</evidence>
<evidence type="ECO:0000313" key="10">
    <source>
        <dbReference type="EMBL" id="CAE0691813.1"/>
    </source>
</evidence>
<evidence type="ECO:0000313" key="11">
    <source>
        <dbReference type="EMBL" id="CAH0371055.1"/>
    </source>
</evidence>
<dbReference type="Proteomes" id="UP000789595">
    <property type="component" value="Unassembled WGS sequence"/>
</dbReference>
<keyword evidence="5 7" id="KW-0804">Transcription</keyword>
<feature type="compositionally biased region" description="Basic and acidic residues" evidence="8">
    <location>
        <begin position="213"/>
        <end position="229"/>
    </location>
</feature>
<dbReference type="SUPFAM" id="SSF50916">
    <property type="entry name" value="Rap30/74 interaction domains"/>
    <property type="match status" value="1"/>
</dbReference>
<dbReference type="GO" id="GO:0001096">
    <property type="term" value="F:TFIIF-class transcription factor complex binding"/>
    <property type="evidence" value="ECO:0007669"/>
    <property type="project" value="TreeGrafter"/>
</dbReference>
<dbReference type="InterPro" id="IPR011039">
    <property type="entry name" value="TFIIF_interaction"/>
</dbReference>
<evidence type="ECO:0000256" key="1">
    <source>
        <dbReference type="ARBA" id="ARBA00004123"/>
    </source>
</evidence>
<dbReference type="EMBL" id="CAKKNE010000003">
    <property type="protein sequence ID" value="CAH0371055.1"/>
    <property type="molecule type" value="Genomic_DNA"/>
</dbReference>
<evidence type="ECO:0000256" key="6">
    <source>
        <dbReference type="ARBA" id="ARBA00023242"/>
    </source>
</evidence>
<dbReference type="GO" id="GO:0005674">
    <property type="term" value="C:transcription factor TFIIF complex"/>
    <property type="evidence" value="ECO:0007669"/>
    <property type="project" value="TreeGrafter"/>
</dbReference>
<evidence type="ECO:0000256" key="4">
    <source>
        <dbReference type="ARBA" id="ARBA00023125"/>
    </source>
</evidence>
<dbReference type="GO" id="GO:0006367">
    <property type="term" value="P:transcription initiation at RNA polymerase II promoter"/>
    <property type="evidence" value="ECO:0007669"/>
    <property type="project" value="InterPro"/>
</dbReference>
<evidence type="ECO:0000256" key="3">
    <source>
        <dbReference type="ARBA" id="ARBA00023015"/>
    </source>
</evidence>